<dbReference type="CDD" id="cd05658">
    <property type="entry name" value="M18_DAP"/>
    <property type="match status" value="1"/>
</dbReference>
<dbReference type="GO" id="GO:0004177">
    <property type="term" value="F:aminopeptidase activity"/>
    <property type="evidence" value="ECO:0007669"/>
    <property type="project" value="UniProtKB-UniRule"/>
</dbReference>
<comment type="cofactor">
    <cofactor evidence="1 10 12">
        <name>Zn(2+)</name>
        <dbReference type="ChEBI" id="CHEBI:29105"/>
    </cofactor>
</comment>
<dbReference type="FunFam" id="2.30.250.10:FF:000003">
    <property type="entry name" value="Probable M18 family aminopeptidase 2"/>
    <property type="match status" value="1"/>
</dbReference>
<evidence type="ECO:0000256" key="11">
    <source>
        <dbReference type="RuleBase" id="RU004386"/>
    </source>
</evidence>
<dbReference type="OrthoDB" id="5288740at2"/>
<dbReference type="RefSeq" id="WP_101497476.1">
    <property type="nucleotide sequence ID" value="NZ_LNJZ01000009.1"/>
</dbReference>
<feature type="binding site" evidence="10">
    <location>
        <position position="402"/>
    </location>
    <ligand>
        <name>Zn(2+)</name>
        <dbReference type="ChEBI" id="CHEBI:29105"/>
    </ligand>
</feature>
<dbReference type="GO" id="GO:0008270">
    <property type="term" value="F:zinc ion binding"/>
    <property type="evidence" value="ECO:0007669"/>
    <property type="project" value="UniProtKB-UniRule"/>
</dbReference>
<evidence type="ECO:0000256" key="5">
    <source>
        <dbReference type="ARBA" id="ARBA00022670"/>
    </source>
</evidence>
<keyword evidence="7 10" id="KW-0378">Hydrolase</keyword>
<dbReference type="GO" id="GO:0006508">
    <property type="term" value="P:proteolysis"/>
    <property type="evidence" value="ECO:0007669"/>
    <property type="project" value="UniProtKB-UniRule"/>
</dbReference>
<comment type="caution">
    <text evidence="13">The sequence shown here is derived from an EMBL/GenBank/DDBJ whole genome shotgun (WGS) entry which is preliminary data.</text>
</comment>
<evidence type="ECO:0000256" key="12">
    <source>
        <dbReference type="RuleBase" id="RU004387"/>
    </source>
</evidence>
<organism evidence="13 14">
    <name type="scientific">Thiopseudomonas denitrificans</name>
    <dbReference type="NCBI Taxonomy" id="1501432"/>
    <lineage>
        <taxon>Bacteria</taxon>
        <taxon>Pseudomonadati</taxon>
        <taxon>Pseudomonadota</taxon>
        <taxon>Gammaproteobacteria</taxon>
        <taxon>Pseudomonadales</taxon>
        <taxon>Pseudomonadaceae</taxon>
        <taxon>Thiopseudomonas</taxon>
    </lineage>
</organism>
<name>A0A4R6U8J9_9GAMM</name>
<dbReference type="InterPro" id="IPR022984">
    <property type="entry name" value="M18_aminopeptidase_2"/>
</dbReference>
<accession>A0A4R6U8J9</accession>
<evidence type="ECO:0000256" key="2">
    <source>
        <dbReference type="ARBA" id="ARBA00008290"/>
    </source>
</evidence>
<comment type="similarity">
    <text evidence="2 10 11">Belongs to the peptidase M18 family.</text>
</comment>
<dbReference type="Pfam" id="PF02127">
    <property type="entry name" value="Peptidase_M18"/>
    <property type="match status" value="1"/>
</dbReference>
<dbReference type="PANTHER" id="PTHR28570:SF3">
    <property type="entry name" value="ASPARTYL AMINOPEPTIDASE"/>
    <property type="match status" value="1"/>
</dbReference>
<dbReference type="GO" id="GO:0005737">
    <property type="term" value="C:cytoplasm"/>
    <property type="evidence" value="ECO:0007669"/>
    <property type="project" value="UniProtKB-ARBA"/>
</dbReference>
<evidence type="ECO:0000256" key="8">
    <source>
        <dbReference type="ARBA" id="ARBA00022833"/>
    </source>
</evidence>
<sequence>MSTQQHFTQLADFLASSPTPFHATASMAAILQQAGYSRLDEREPWQLEKRGKYFVTRNDSSIIAFSLGSNNPTEHGLRLIGAHTDSPCLRVKPNPELNCHGYWQLGVEVYGGVLLSPWFDRDLSLAGRVSYEQDGQLHNQLIDFKTPIAVVPSLAIHLNRDANSGWEINKQTELPPILTQLAEGSNKDFRALLATQLQREHGISNARVLDYELSFYDTQPPAQIGLEQDFIAAARLDNLLSCHAGLQALLNAGADHTCVLVCTDHEEVGSASACGADGPFLEQVLRRLFDSEESLTRAIQRSLLISVDNAHGIHPNYADKHDGNHGPLLNQGPVIKINSNQRYATSSETAAQFRHLCQQNGIPVQSFVTRSDMGCGSTIGPITASKLGVPTIDIGAATFAMHSIRELAGSKDLDYLVRALSAFYA</sequence>
<keyword evidence="6 10" id="KW-0479">Metal-binding</keyword>
<feature type="binding site" evidence="10">
    <location>
        <position position="83"/>
    </location>
    <ligand>
        <name>Zn(2+)</name>
        <dbReference type="ChEBI" id="CHEBI:29105"/>
    </ligand>
</feature>
<evidence type="ECO:0000256" key="10">
    <source>
        <dbReference type="HAMAP-Rule" id="MF_00467"/>
    </source>
</evidence>
<keyword evidence="14" id="KW-1185">Reference proteome</keyword>
<dbReference type="HAMAP" id="MF_00467">
    <property type="entry name" value="Aminopeptidase_M18_2"/>
    <property type="match status" value="1"/>
</dbReference>
<dbReference type="AlphaFoldDB" id="A0A4R6U8J9"/>
<keyword evidence="9 10" id="KW-0482">Metalloprotease</keyword>
<dbReference type="Proteomes" id="UP000294575">
    <property type="component" value="Unassembled WGS sequence"/>
</dbReference>
<dbReference type="SUPFAM" id="SSF101821">
    <property type="entry name" value="Aminopeptidase/glucanase lid domain"/>
    <property type="match status" value="1"/>
</dbReference>
<dbReference type="Gene3D" id="2.30.250.10">
    <property type="entry name" value="Aminopeptidase i, Domain 2"/>
    <property type="match status" value="1"/>
</dbReference>
<gene>
    <name evidence="10" type="primary">apeB</name>
    <name evidence="13" type="ORF">DFQ45_10275</name>
</gene>
<dbReference type="SUPFAM" id="SSF53187">
    <property type="entry name" value="Zn-dependent exopeptidases"/>
    <property type="match status" value="1"/>
</dbReference>
<dbReference type="Gene3D" id="3.40.630.10">
    <property type="entry name" value="Zn peptidases"/>
    <property type="match status" value="1"/>
</dbReference>
<evidence type="ECO:0000256" key="1">
    <source>
        <dbReference type="ARBA" id="ARBA00001947"/>
    </source>
</evidence>
<dbReference type="PANTHER" id="PTHR28570">
    <property type="entry name" value="ASPARTYL AMINOPEPTIDASE"/>
    <property type="match status" value="1"/>
</dbReference>
<dbReference type="NCBIfam" id="NF002759">
    <property type="entry name" value="PRK02813.1"/>
    <property type="match status" value="1"/>
</dbReference>
<keyword evidence="8 10" id="KW-0862">Zinc</keyword>
<evidence type="ECO:0000256" key="9">
    <source>
        <dbReference type="ARBA" id="ARBA00023049"/>
    </source>
</evidence>
<reference evidence="13 14" key="1">
    <citation type="submission" date="2019-03" db="EMBL/GenBank/DDBJ databases">
        <title>Genomic Encyclopedia of Type Strains, Phase IV (KMG-IV): sequencing the most valuable type-strain genomes for metagenomic binning, comparative biology and taxonomic classification.</title>
        <authorList>
            <person name="Goeker M."/>
        </authorList>
    </citation>
    <scope>NUCLEOTIDE SEQUENCE [LARGE SCALE GENOMIC DNA]</scope>
    <source>
        <strain evidence="13 14">DSM 28679</strain>
    </source>
</reference>
<proteinExistence type="inferred from homology"/>
<evidence type="ECO:0000313" key="14">
    <source>
        <dbReference type="Proteomes" id="UP000294575"/>
    </source>
</evidence>
<protein>
    <recommendedName>
        <fullName evidence="3 10">Probable M18 family aminopeptidase 2</fullName>
        <ecNumber evidence="10">3.4.11.-</ecNumber>
    </recommendedName>
</protein>
<evidence type="ECO:0000256" key="6">
    <source>
        <dbReference type="ARBA" id="ARBA00022723"/>
    </source>
</evidence>
<evidence type="ECO:0000256" key="7">
    <source>
        <dbReference type="ARBA" id="ARBA00022801"/>
    </source>
</evidence>
<dbReference type="EC" id="3.4.11.-" evidence="10"/>
<dbReference type="InterPro" id="IPR001948">
    <property type="entry name" value="Peptidase_M18"/>
</dbReference>
<dbReference type="PRINTS" id="PR00932">
    <property type="entry name" value="AMINO1PTASE"/>
</dbReference>
<evidence type="ECO:0000256" key="3">
    <source>
        <dbReference type="ARBA" id="ARBA00014897"/>
    </source>
</evidence>
<keyword evidence="5 10" id="KW-0645">Protease</keyword>
<dbReference type="GO" id="GO:0008237">
    <property type="term" value="F:metallopeptidase activity"/>
    <property type="evidence" value="ECO:0007669"/>
    <property type="project" value="UniProtKB-UniRule"/>
</dbReference>
<dbReference type="InterPro" id="IPR023358">
    <property type="entry name" value="Peptidase_M18_dom2"/>
</dbReference>
<keyword evidence="4 10" id="KW-0031">Aminopeptidase</keyword>
<feature type="binding site" evidence="10">
    <location>
        <position position="157"/>
    </location>
    <ligand>
        <name>Zn(2+)</name>
        <dbReference type="ChEBI" id="CHEBI:29105"/>
    </ligand>
</feature>
<evidence type="ECO:0000256" key="4">
    <source>
        <dbReference type="ARBA" id="ARBA00022438"/>
    </source>
</evidence>
<dbReference type="EMBL" id="SNYK01000002">
    <property type="protein sequence ID" value="TDQ39384.1"/>
    <property type="molecule type" value="Genomic_DNA"/>
</dbReference>
<evidence type="ECO:0000313" key="13">
    <source>
        <dbReference type="EMBL" id="TDQ39384.1"/>
    </source>
</evidence>